<dbReference type="CDD" id="cd16012">
    <property type="entry name" value="ALP"/>
    <property type="match status" value="1"/>
</dbReference>
<gene>
    <name evidence="17" type="ORF">g.12405</name>
</gene>
<dbReference type="SUPFAM" id="SSF53649">
    <property type="entry name" value="Alkaline phosphatase-like"/>
    <property type="match status" value="1"/>
</dbReference>
<dbReference type="PRINTS" id="PR00113">
    <property type="entry name" value="ALKPHPHTASE"/>
</dbReference>
<sequence length="567" mass="61780">MALVALLSVVYILTAFVIGQTVVHDRDFWYGEAREALLRRLPEGRRPHARNVVLMVGDGMGLATLTAARLFRGQRQGKLGEDTELAWDRFPAVALAKTYNMDAQIGESSACATALLCGVKANFETVGLDARGRFENCKSSVNSKVESLVDWAHREGKATGIVTNTRVSHATPAALFAHSASRYWEDDSKVPPAARKVCKDITRQLVENEPGRNINVILGGGRRHWLPKVTRDLEQVTDEGRRLDGRNLVEDWLRDKKKRGVKAEFVWNKQQLDNISSDIDHLLGLFAYSHMEFEADRDTGPTGDPSLADMANKALNVLERSNKGYFLFVESGRIDHAHHYNNAYRALDETLALETALVDVLGRVDLEETLVVVTTDHSHVLTLGGLATPRGNPVLGTDTKPSDVDGQPYSTLLYGSGPGYSVPRSVPNNASSAAEERNAVHGSAVPRQWGTHGGEDVPVFAAGPLARALFSGIVDQSYIPHAIAFIACLGEHNTRCVSGPDNYTEPRRENCGSPHVSTVYTSRRSGGVVLASSVLSEDTPTSTSRAPASPVTWLLVLVLLVLLHLAT</sequence>
<dbReference type="FunFam" id="3.40.720.10:FF:000008">
    <property type="entry name" value="Alkaline phosphatase"/>
    <property type="match status" value="1"/>
</dbReference>
<evidence type="ECO:0000256" key="3">
    <source>
        <dbReference type="ARBA" id="ARBA00012647"/>
    </source>
</evidence>
<comment type="cofactor">
    <cofactor evidence="14">
        <name>Mg(2+)</name>
        <dbReference type="ChEBI" id="CHEBI:18420"/>
    </cofactor>
    <text evidence="14">Binds 1 Mg(2+) ion.</text>
</comment>
<feature type="binding site" evidence="14">
    <location>
        <position position="452"/>
    </location>
    <ligand>
        <name>Zn(2+)</name>
        <dbReference type="ChEBI" id="CHEBI:29105"/>
        <label>2</label>
    </ligand>
</feature>
<keyword evidence="9 14" id="KW-0460">Magnesium</keyword>
<dbReference type="PANTHER" id="PTHR11596:SF91">
    <property type="entry name" value="ALKALINE PHOSPHATASE-RELATED"/>
    <property type="match status" value="1"/>
</dbReference>
<comment type="cofactor">
    <cofactor evidence="14">
        <name>Zn(2+)</name>
        <dbReference type="ChEBI" id="CHEBI:29105"/>
    </cofactor>
    <text evidence="14">Binds 2 Zn(2+) ions.</text>
</comment>
<evidence type="ECO:0000256" key="13">
    <source>
        <dbReference type="PIRSR" id="PIRSR601952-1"/>
    </source>
</evidence>
<proteinExistence type="inferred from homology"/>
<evidence type="ECO:0000256" key="1">
    <source>
        <dbReference type="ARBA" id="ARBA00004609"/>
    </source>
</evidence>
<protein>
    <recommendedName>
        <fullName evidence="3">alkaline phosphatase</fullName>
        <ecNumber evidence="3">3.1.3.1</ecNumber>
    </recommendedName>
</protein>
<evidence type="ECO:0000256" key="16">
    <source>
        <dbReference type="SAM" id="SignalP"/>
    </source>
</evidence>
<evidence type="ECO:0000256" key="14">
    <source>
        <dbReference type="PIRSR" id="PIRSR601952-2"/>
    </source>
</evidence>
<evidence type="ECO:0000256" key="10">
    <source>
        <dbReference type="ARBA" id="ARBA00023136"/>
    </source>
</evidence>
<reference evidence="17" key="1">
    <citation type="submission" date="2015-11" db="EMBL/GenBank/DDBJ databases">
        <title>De novo transcriptome assembly of four potential Pierce s Disease insect vectors from Arizona vineyards.</title>
        <authorList>
            <person name="Tassone E.E."/>
        </authorList>
    </citation>
    <scope>NUCLEOTIDE SEQUENCE</scope>
</reference>
<dbReference type="EMBL" id="GEBQ01015629">
    <property type="protein sequence ID" value="JAT24348.1"/>
    <property type="molecule type" value="Transcribed_RNA"/>
</dbReference>
<evidence type="ECO:0000256" key="11">
    <source>
        <dbReference type="ARBA" id="ARBA00023180"/>
    </source>
</evidence>
<feature type="signal peptide" evidence="16">
    <location>
        <begin position="1"/>
        <end position="19"/>
    </location>
</feature>
<keyword evidence="10" id="KW-0472">Membrane</keyword>
<dbReference type="Gene3D" id="3.40.720.10">
    <property type="entry name" value="Alkaline Phosphatase, subunit A"/>
    <property type="match status" value="1"/>
</dbReference>
<keyword evidence="6 14" id="KW-0479">Metal-binding</keyword>
<dbReference type="Pfam" id="PF00245">
    <property type="entry name" value="Alk_phosphatase"/>
    <property type="match status" value="1"/>
</dbReference>
<evidence type="ECO:0000256" key="5">
    <source>
        <dbReference type="ARBA" id="ARBA00022622"/>
    </source>
</evidence>
<feature type="active site" description="Phosphoserine intermediate" evidence="13">
    <location>
        <position position="108"/>
    </location>
</feature>
<name>A0A1B6LKY4_9HEMI</name>
<keyword evidence="7" id="KW-0378">Hydrolase</keyword>
<dbReference type="GO" id="GO:0005886">
    <property type="term" value="C:plasma membrane"/>
    <property type="evidence" value="ECO:0007669"/>
    <property type="project" value="UniProtKB-SubCell"/>
</dbReference>
<keyword evidence="5" id="KW-0336">GPI-anchor</keyword>
<keyword evidence="12" id="KW-0449">Lipoprotein</keyword>
<evidence type="ECO:0000256" key="2">
    <source>
        <dbReference type="ARBA" id="ARBA00005984"/>
    </source>
</evidence>
<evidence type="ECO:0000256" key="9">
    <source>
        <dbReference type="ARBA" id="ARBA00022842"/>
    </source>
</evidence>
<evidence type="ECO:0000256" key="6">
    <source>
        <dbReference type="ARBA" id="ARBA00022723"/>
    </source>
</evidence>
<comment type="subcellular location">
    <subcellularLocation>
        <location evidence="1">Cell membrane</location>
        <topology evidence="1">Lipid-anchor</topology>
        <topology evidence="1">GPI-anchor</topology>
    </subcellularLocation>
</comment>
<keyword evidence="4" id="KW-1003">Cell membrane</keyword>
<dbReference type="EC" id="3.1.3.1" evidence="3"/>
<feature type="binding site" evidence="14">
    <location>
        <position position="339"/>
    </location>
    <ligand>
        <name>Zn(2+)</name>
        <dbReference type="ChEBI" id="CHEBI:29105"/>
        <label>2</label>
    </ligand>
</feature>
<comment type="similarity">
    <text evidence="2 15">Belongs to the alkaline phosphatase family.</text>
</comment>
<feature type="binding site" evidence="14">
    <location>
        <position position="171"/>
    </location>
    <ligand>
        <name>Mg(2+)</name>
        <dbReference type="ChEBI" id="CHEBI:18420"/>
    </ligand>
</feature>
<feature type="binding site" evidence="14">
    <location>
        <position position="377"/>
    </location>
    <ligand>
        <name>Zn(2+)</name>
        <dbReference type="ChEBI" id="CHEBI:29105"/>
        <label>2</label>
    </ligand>
</feature>
<evidence type="ECO:0000256" key="4">
    <source>
        <dbReference type="ARBA" id="ARBA00022475"/>
    </source>
</evidence>
<accession>A0A1B6LKY4</accession>
<evidence type="ECO:0000256" key="8">
    <source>
        <dbReference type="ARBA" id="ARBA00022833"/>
    </source>
</evidence>
<feature type="binding site" evidence="14">
    <location>
        <position position="330"/>
    </location>
    <ligand>
        <name>Mg(2+)</name>
        <dbReference type="ChEBI" id="CHEBI:18420"/>
    </ligand>
</feature>
<dbReference type="SMART" id="SM00098">
    <property type="entry name" value="alkPPc"/>
    <property type="match status" value="1"/>
</dbReference>
<evidence type="ECO:0000256" key="12">
    <source>
        <dbReference type="ARBA" id="ARBA00023288"/>
    </source>
</evidence>
<dbReference type="GO" id="GO:0004035">
    <property type="term" value="F:alkaline phosphatase activity"/>
    <property type="evidence" value="ECO:0007669"/>
    <property type="project" value="UniProtKB-EC"/>
</dbReference>
<dbReference type="GO" id="GO:0098552">
    <property type="term" value="C:side of membrane"/>
    <property type="evidence" value="ECO:0007669"/>
    <property type="project" value="UniProtKB-KW"/>
</dbReference>
<dbReference type="GO" id="GO:0046872">
    <property type="term" value="F:metal ion binding"/>
    <property type="evidence" value="ECO:0007669"/>
    <property type="project" value="UniProtKB-KW"/>
</dbReference>
<feature type="binding site" evidence="14">
    <location>
        <position position="376"/>
    </location>
    <ligand>
        <name>Zn(2+)</name>
        <dbReference type="ChEBI" id="CHEBI:29105"/>
        <label>2</label>
    </ligand>
</feature>
<dbReference type="PANTHER" id="PTHR11596">
    <property type="entry name" value="ALKALINE PHOSPHATASE"/>
    <property type="match status" value="1"/>
</dbReference>
<organism evidence="17">
    <name type="scientific">Graphocephala atropunctata</name>
    <dbReference type="NCBI Taxonomy" id="36148"/>
    <lineage>
        <taxon>Eukaryota</taxon>
        <taxon>Metazoa</taxon>
        <taxon>Ecdysozoa</taxon>
        <taxon>Arthropoda</taxon>
        <taxon>Hexapoda</taxon>
        <taxon>Insecta</taxon>
        <taxon>Pterygota</taxon>
        <taxon>Neoptera</taxon>
        <taxon>Paraneoptera</taxon>
        <taxon>Hemiptera</taxon>
        <taxon>Auchenorrhyncha</taxon>
        <taxon>Membracoidea</taxon>
        <taxon>Cicadellidae</taxon>
        <taxon>Cicadellinae</taxon>
        <taxon>Cicadellini</taxon>
        <taxon>Graphocephala</taxon>
    </lineage>
</organism>
<feature type="binding site" evidence="14">
    <location>
        <position position="58"/>
    </location>
    <ligand>
        <name>Zn(2+)</name>
        <dbReference type="ChEBI" id="CHEBI:29105"/>
        <label>2</label>
    </ligand>
</feature>
<feature type="binding site" evidence="14">
    <location>
        <position position="335"/>
    </location>
    <ligand>
        <name>Zn(2+)</name>
        <dbReference type="ChEBI" id="CHEBI:29105"/>
        <label>2</label>
    </ligand>
</feature>
<feature type="binding site" evidence="14">
    <location>
        <position position="169"/>
    </location>
    <ligand>
        <name>Mg(2+)</name>
        <dbReference type="ChEBI" id="CHEBI:18420"/>
    </ligand>
</feature>
<feature type="chain" id="PRO_5008587526" description="alkaline phosphatase" evidence="16">
    <location>
        <begin position="20"/>
        <end position="567"/>
    </location>
</feature>
<dbReference type="InterPro" id="IPR001952">
    <property type="entry name" value="Alkaline_phosphatase"/>
</dbReference>
<dbReference type="InterPro" id="IPR017850">
    <property type="entry name" value="Alkaline_phosphatase_core_sf"/>
</dbReference>
<evidence type="ECO:0000256" key="15">
    <source>
        <dbReference type="RuleBase" id="RU003946"/>
    </source>
</evidence>
<evidence type="ECO:0000256" key="7">
    <source>
        <dbReference type="ARBA" id="ARBA00022801"/>
    </source>
</evidence>
<dbReference type="AlphaFoldDB" id="A0A1B6LKY4"/>
<keyword evidence="16" id="KW-0732">Signal</keyword>
<keyword evidence="8 14" id="KW-0862">Zinc</keyword>
<evidence type="ECO:0000313" key="17">
    <source>
        <dbReference type="EMBL" id="JAT24348.1"/>
    </source>
</evidence>
<keyword evidence="11" id="KW-0325">Glycoprotein</keyword>
<feature type="binding site" evidence="14">
    <location>
        <position position="58"/>
    </location>
    <ligand>
        <name>Mg(2+)</name>
        <dbReference type="ChEBI" id="CHEBI:18420"/>
    </ligand>
</feature>